<evidence type="ECO:0000313" key="2">
    <source>
        <dbReference type="EMBL" id="MBM3274516.1"/>
    </source>
</evidence>
<proteinExistence type="predicted"/>
<accession>A0A937X6J5</accession>
<evidence type="ECO:0000259" key="1">
    <source>
        <dbReference type="Pfam" id="PF01850"/>
    </source>
</evidence>
<protein>
    <submittedName>
        <fullName evidence="2">Type II toxin-antitoxin system VapC family toxin</fullName>
    </submittedName>
</protein>
<sequence>MKFWDSSAIVPLLVEQQHSAGLVQLLGEDPDVVVWWSTPTECASAIARLERDRGLDNLEVEAAFLKLDQLSEVWTEVLPTNGVRNTARRLLRTHPLRASDALQLAAALILTAPHAAKPPFVCLDDRLVSAARKEGFQVVLPGS</sequence>
<name>A0A937X6J5_9BACT</name>
<evidence type="ECO:0000313" key="3">
    <source>
        <dbReference type="Proteomes" id="UP000703893"/>
    </source>
</evidence>
<reference evidence="2 3" key="1">
    <citation type="submission" date="2019-03" db="EMBL/GenBank/DDBJ databases">
        <title>Lake Tanganyika Metagenome-Assembled Genomes (MAGs).</title>
        <authorList>
            <person name="Tran P."/>
        </authorList>
    </citation>
    <scope>NUCLEOTIDE SEQUENCE [LARGE SCALE GENOMIC DNA]</scope>
    <source>
        <strain evidence="2">K_DeepCast_65m_m2_236</strain>
    </source>
</reference>
<dbReference type="AlphaFoldDB" id="A0A937X6J5"/>
<dbReference type="Pfam" id="PF01850">
    <property type="entry name" value="PIN"/>
    <property type="match status" value="1"/>
</dbReference>
<dbReference type="Proteomes" id="UP000703893">
    <property type="component" value="Unassembled WGS sequence"/>
</dbReference>
<dbReference type="InterPro" id="IPR002716">
    <property type="entry name" value="PIN_dom"/>
</dbReference>
<gene>
    <name evidence="2" type="ORF">FJZ00_05155</name>
</gene>
<dbReference type="InterPro" id="IPR029060">
    <property type="entry name" value="PIN-like_dom_sf"/>
</dbReference>
<dbReference type="Gene3D" id="3.40.50.1010">
    <property type="entry name" value="5'-nuclease"/>
    <property type="match status" value="1"/>
</dbReference>
<feature type="domain" description="PIN" evidence="1">
    <location>
        <begin position="3"/>
        <end position="111"/>
    </location>
</feature>
<dbReference type="EMBL" id="VGJX01000239">
    <property type="protein sequence ID" value="MBM3274516.1"/>
    <property type="molecule type" value="Genomic_DNA"/>
</dbReference>
<dbReference type="SUPFAM" id="SSF88723">
    <property type="entry name" value="PIN domain-like"/>
    <property type="match status" value="1"/>
</dbReference>
<comment type="caution">
    <text evidence="2">The sequence shown here is derived from an EMBL/GenBank/DDBJ whole genome shotgun (WGS) entry which is preliminary data.</text>
</comment>
<organism evidence="2 3">
    <name type="scientific">Candidatus Tanganyikabacteria bacterium</name>
    <dbReference type="NCBI Taxonomy" id="2961651"/>
    <lineage>
        <taxon>Bacteria</taxon>
        <taxon>Bacillati</taxon>
        <taxon>Candidatus Sericytochromatia</taxon>
        <taxon>Candidatus Tanganyikabacteria</taxon>
    </lineage>
</organism>
<dbReference type="CDD" id="cd09874">
    <property type="entry name" value="PIN_MT3492-like"/>
    <property type="match status" value="1"/>
</dbReference>